<reference evidence="2" key="1">
    <citation type="submission" date="2017-02" db="EMBL/GenBank/DDBJ databases">
        <authorList>
            <person name="Varghese N."/>
            <person name="Submissions S."/>
        </authorList>
    </citation>
    <scope>NUCLEOTIDE SEQUENCE [LARGE SCALE GENOMIC DNA]</scope>
    <source>
        <strain evidence="2">ATCC BAA-34</strain>
    </source>
</reference>
<dbReference type="OrthoDB" id="5523085at2"/>
<sequence length="147" mass="16772">MEHEPLLPPGIHDITEDQLDNHFLSSFSTSTTRQPLINGLKSFIAFLRKLGIPCEMWIDGSFTTNKVDPNDIDLVVFASESDVNQLDSDKQLLLANLIDRASSKRRFGCDVLFAVAEDFEMRSYWRGWYGFDRQERPKGVAKIMVTS</sequence>
<dbReference type="Pfam" id="PF22014">
    <property type="entry name" value="DUF6932"/>
    <property type="match status" value="1"/>
</dbReference>
<dbReference type="Proteomes" id="UP000190102">
    <property type="component" value="Unassembled WGS sequence"/>
</dbReference>
<dbReference type="RefSeq" id="WP_139366638.1">
    <property type="nucleotide sequence ID" value="NZ_FUWR01000001.1"/>
</dbReference>
<dbReference type="AlphaFoldDB" id="A0A1T4K0W9"/>
<proteinExistence type="predicted"/>
<dbReference type="EMBL" id="FUWR01000001">
    <property type="protein sequence ID" value="SJZ36034.1"/>
    <property type="molecule type" value="Genomic_DNA"/>
</dbReference>
<accession>A0A1T4K0W9</accession>
<gene>
    <name evidence="1" type="ORF">SAMN02745119_00235</name>
</gene>
<keyword evidence="2" id="KW-1185">Reference proteome</keyword>
<evidence type="ECO:0008006" key="3">
    <source>
        <dbReference type="Google" id="ProtNLM"/>
    </source>
</evidence>
<evidence type="ECO:0000313" key="1">
    <source>
        <dbReference type="EMBL" id="SJZ36034.1"/>
    </source>
</evidence>
<organism evidence="1 2">
    <name type="scientific">Trichlorobacter thiogenes</name>
    <dbReference type="NCBI Taxonomy" id="115783"/>
    <lineage>
        <taxon>Bacteria</taxon>
        <taxon>Pseudomonadati</taxon>
        <taxon>Thermodesulfobacteriota</taxon>
        <taxon>Desulfuromonadia</taxon>
        <taxon>Geobacterales</taxon>
        <taxon>Geobacteraceae</taxon>
        <taxon>Trichlorobacter</taxon>
    </lineage>
</organism>
<name>A0A1T4K0W9_9BACT</name>
<dbReference type="InterPro" id="IPR053860">
    <property type="entry name" value="DUF6932"/>
</dbReference>
<dbReference type="STRING" id="115783.SAMN02745119_00235"/>
<protein>
    <recommendedName>
        <fullName evidence="3">Polymerase nucleotidyl transferase domain-containing protein</fullName>
    </recommendedName>
</protein>
<evidence type="ECO:0000313" key="2">
    <source>
        <dbReference type="Proteomes" id="UP000190102"/>
    </source>
</evidence>